<feature type="compositionally biased region" description="Low complexity" evidence="1">
    <location>
        <begin position="144"/>
        <end position="155"/>
    </location>
</feature>
<evidence type="ECO:0000313" key="2">
    <source>
        <dbReference type="EMBL" id="CAD8889884.1"/>
    </source>
</evidence>
<evidence type="ECO:0000313" key="3">
    <source>
        <dbReference type="EMBL" id="CAD8889885.1"/>
    </source>
</evidence>
<feature type="region of interest" description="Disordered" evidence="1">
    <location>
        <begin position="144"/>
        <end position="174"/>
    </location>
</feature>
<dbReference type="AlphaFoldDB" id="A0A6U5HT95"/>
<sequence>MPRQIKPETSHDIRPVALRHIRRHLPERRDPIGPQISLKSRPSTIASAMRSTISLFSTQPPMSPSTPMARRRSWSMLLDPSSRASTSRLGLPAASSAGRAGLAVVVVRDAGAPVAGSVGSVSTAHSVSSVSKLQALLAAAASSAAPSPSLGPAGAHLRSSSSVSGARTCAGQPK</sequence>
<proteinExistence type="predicted"/>
<name>A0A6U5HT95_9STRA</name>
<protein>
    <submittedName>
        <fullName evidence="3">Uncharacterized protein</fullName>
    </submittedName>
</protein>
<feature type="region of interest" description="Disordered" evidence="1">
    <location>
        <begin position="24"/>
        <end position="43"/>
    </location>
</feature>
<accession>A0A6U5HT95</accession>
<evidence type="ECO:0000256" key="1">
    <source>
        <dbReference type="SAM" id="MobiDB-lite"/>
    </source>
</evidence>
<organism evidence="3">
    <name type="scientific">Corethron hystrix</name>
    <dbReference type="NCBI Taxonomy" id="216773"/>
    <lineage>
        <taxon>Eukaryota</taxon>
        <taxon>Sar</taxon>
        <taxon>Stramenopiles</taxon>
        <taxon>Ochrophyta</taxon>
        <taxon>Bacillariophyta</taxon>
        <taxon>Coscinodiscophyceae</taxon>
        <taxon>Corethrophycidae</taxon>
        <taxon>Corethrales</taxon>
        <taxon>Corethraceae</taxon>
        <taxon>Corethron</taxon>
    </lineage>
</organism>
<gene>
    <name evidence="2" type="ORF">CHYS00102_LOCUS17089</name>
    <name evidence="3" type="ORF">CHYS00102_LOCUS17090</name>
</gene>
<dbReference type="EMBL" id="HBFR01023817">
    <property type="protein sequence ID" value="CAD8889885.1"/>
    <property type="molecule type" value="Transcribed_RNA"/>
</dbReference>
<dbReference type="EMBL" id="HBFR01023812">
    <property type="protein sequence ID" value="CAD8889884.1"/>
    <property type="molecule type" value="Transcribed_RNA"/>
</dbReference>
<reference evidence="3" key="1">
    <citation type="submission" date="2021-01" db="EMBL/GenBank/DDBJ databases">
        <authorList>
            <person name="Corre E."/>
            <person name="Pelletier E."/>
            <person name="Niang G."/>
            <person name="Scheremetjew M."/>
            <person name="Finn R."/>
            <person name="Kale V."/>
            <person name="Holt S."/>
            <person name="Cochrane G."/>
            <person name="Meng A."/>
            <person name="Brown T."/>
            <person name="Cohen L."/>
        </authorList>
    </citation>
    <scope>NUCLEOTIDE SEQUENCE</scope>
    <source>
        <strain evidence="3">308</strain>
    </source>
</reference>